<evidence type="ECO:0000256" key="12">
    <source>
        <dbReference type="ARBA" id="ARBA00023136"/>
    </source>
</evidence>
<comment type="subcellular location">
    <subcellularLocation>
        <location evidence="1">Cell inner membrane</location>
        <topology evidence="1">Single-pass type II membrane protein</topology>
    </subcellularLocation>
</comment>
<keyword evidence="7 14" id="KW-0812">Transmembrane</keyword>
<keyword evidence="5 13" id="KW-0997">Cell inner membrane</keyword>
<evidence type="ECO:0000256" key="6">
    <source>
        <dbReference type="ARBA" id="ARBA00022617"/>
    </source>
</evidence>
<comment type="similarity">
    <text evidence="2 13">Belongs to the TorC/TorY family.</text>
</comment>
<evidence type="ECO:0000256" key="7">
    <source>
        <dbReference type="ARBA" id="ARBA00022692"/>
    </source>
</evidence>
<evidence type="ECO:0000313" key="16">
    <source>
        <dbReference type="EMBL" id="NYZ19575.1"/>
    </source>
</evidence>
<evidence type="ECO:0000256" key="14">
    <source>
        <dbReference type="SAM" id="Phobius"/>
    </source>
</evidence>
<dbReference type="Proteomes" id="UP000584642">
    <property type="component" value="Unassembled WGS sequence"/>
</dbReference>
<keyword evidence="3 13" id="KW-0813">Transport</keyword>
<evidence type="ECO:0000256" key="8">
    <source>
        <dbReference type="ARBA" id="ARBA00022723"/>
    </source>
</evidence>
<evidence type="ECO:0000256" key="9">
    <source>
        <dbReference type="ARBA" id="ARBA00022982"/>
    </source>
</evidence>
<gene>
    <name evidence="16" type="ORF">HND93_07615</name>
</gene>
<dbReference type="Gene3D" id="1.10.760.10">
    <property type="entry name" value="Cytochrome c-like domain"/>
    <property type="match status" value="1"/>
</dbReference>
<sequence length="382" mass="42041">MLWWWSRTGRVLVLSGVGVAGVVAGVVGWGGFNTVLEATNSTAFCISCHEMRSTVYEEYRRSVHYANASGVRAACADCHVPRDWTHKLLRKVQATNELYHWLVGTIDTPEKFEAKRHELARHEWDRMRATDSRECRNCHSFEAMDFHKQNAKAATTMAAAAKAGKTCIDCHKGIAHNFPDVTAGHRRAFADQRERAKGFVPTPGSTVYPLTSLALLERPEGAGPIGEVSVSTPLRVLTVEGGFARVELTGWHRDGSPETLYRLPGKRIPLAKLTDAGAAGPEALRVVTDPDSGQPWTEARITAWTRTGAFSADRAVLWEHAARIADANCTLCHTLHSADAYTANQWIGTINAMKRLTPLDDEEVRLLQIYLQTGAKDAAASR</sequence>
<dbReference type="InterPro" id="IPR009154">
    <property type="entry name" value="Membr-bd_4haem_cyt_TorC"/>
</dbReference>
<keyword evidence="12 13" id="KW-0472">Membrane</keyword>
<keyword evidence="4 13" id="KW-1003">Cell membrane</keyword>
<dbReference type="Gene3D" id="1.10.3820.10">
    <property type="entry name" value="Di-heme elbow motif domain"/>
    <property type="match status" value="1"/>
</dbReference>
<proteinExistence type="inferred from homology"/>
<dbReference type="SUPFAM" id="SSF48695">
    <property type="entry name" value="Multiheme cytochromes"/>
    <property type="match status" value="1"/>
</dbReference>
<evidence type="ECO:0000256" key="11">
    <source>
        <dbReference type="ARBA" id="ARBA00023004"/>
    </source>
</evidence>
<evidence type="ECO:0000313" key="17">
    <source>
        <dbReference type="Proteomes" id="UP000584642"/>
    </source>
</evidence>
<keyword evidence="10 14" id="KW-1133">Transmembrane helix</keyword>
<dbReference type="InterPro" id="IPR038266">
    <property type="entry name" value="NapC/NirT_cytc_sf"/>
</dbReference>
<dbReference type="PANTHER" id="PTHR30333:SF3">
    <property type="entry name" value="CYTOCHROME C-TYPE PROTEIN TORY"/>
    <property type="match status" value="1"/>
</dbReference>
<dbReference type="InterPro" id="IPR051174">
    <property type="entry name" value="Cytochrome_c-type_ET"/>
</dbReference>
<keyword evidence="17" id="KW-1185">Reference proteome</keyword>
<feature type="domain" description="NapC/NirT cytochrome c N-terminal" evidence="15">
    <location>
        <begin position="14"/>
        <end position="180"/>
    </location>
</feature>
<evidence type="ECO:0000256" key="3">
    <source>
        <dbReference type="ARBA" id="ARBA00022448"/>
    </source>
</evidence>
<keyword evidence="8 13" id="KW-0479">Metal-binding</keyword>
<accession>A0ABX2T5H9</accession>
<keyword evidence="6 13" id="KW-0349">Heme</keyword>
<comment type="caution">
    <text evidence="16">The sequence shown here is derived from an EMBL/GenBank/DDBJ whole genome shotgun (WGS) entry which is preliminary data.</text>
</comment>
<evidence type="ECO:0000256" key="5">
    <source>
        <dbReference type="ARBA" id="ARBA00022519"/>
    </source>
</evidence>
<dbReference type="InterPro" id="IPR036280">
    <property type="entry name" value="Multihaem_cyt_sf"/>
</dbReference>
<keyword evidence="9 13" id="KW-0249">Electron transport</keyword>
<dbReference type="PANTHER" id="PTHR30333">
    <property type="entry name" value="CYTOCHROME C-TYPE PROTEIN"/>
    <property type="match status" value="1"/>
</dbReference>
<reference evidence="16 17" key="1">
    <citation type="submission" date="2020-05" db="EMBL/GenBank/DDBJ databases">
        <title>Azospirillum oleiclasticum sp. nov, a nitrogen-fixing and heavy crude oil-emulsifying bacterium isolated from the crude oil of Yumen Oilfield.</title>
        <authorList>
            <person name="Wu D."/>
            <person name="Cai M."/>
            <person name="Zhang X."/>
        </authorList>
    </citation>
    <scope>NUCLEOTIDE SEQUENCE [LARGE SCALE GENOMIC DNA]</scope>
    <source>
        <strain evidence="16 17">ROY-1-1-2</strain>
    </source>
</reference>
<protein>
    <recommendedName>
        <fullName evidence="13">Cytochrome c-type protein</fullName>
    </recommendedName>
</protein>
<name>A0ABX2T5H9_9PROT</name>
<keyword evidence="11 13" id="KW-0408">Iron</keyword>
<evidence type="ECO:0000256" key="4">
    <source>
        <dbReference type="ARBA" id="ARBA00022475"/>
    </source>
</evidence>
<evidence type="ECO:0000256" key="13">
    <source>
        <dbReference type="PIRNR" id="PIRNR000014"/>
    </source>
</evidence>
<organism evidence="16 17">
    <name type="scientific">Azospirillum oleiclasticum</name>
    <dbReference type="NCBI Taxonomy" id="2735135"/>
    <lineage>
        <taxon>Bacteria</taxon>
        <taxon>Pseudomonadati</taxon>
        <taxon>Pseudomonadota</taxon>
        <taxon>Alphaproteobacteria</taxon>
        <taxon>Rhodospirillales</taxon>
        <taxon>Azospirillaceae</taxon>
        <taxon>Azospirillum</taxon>
    </lineage>
</organism>
<evidence type="ECO:0000259" key="15">
    <source>
        <dbReference type="Pfam" id="PF03264"/>
    </source>
</evidence>
<dbReference type="InterPro" id="IPR005126">
    <property type="entry name" value="NapC/NirT_cyt_c_N"/>
</dbReference>
<evidence type="ECO:0000256" key="10">
    <source>
        <dbReference type="ARBA" id="ARBA00022989"/>
    </source>
</evidence>
<feature type="transmembrane region" description="Helical" evidence="14">
    <location>
        <begin position="12"/>
        <end position="32"/>
    </location>
</feature>
<dbReference type="RefSeq" id="WP_180281351.1">
    <property type="nucleotide sequence ID" value="NZ_JABFDB010000003.1"/>
</dbReference>
<dbReference type="EMBL" id="JABFDB010000003">
    <property type="protein sequence ID" value="NYZ19575.1"/>
    <property type="molecule type" value="Genomic_DNA"/>
</dbReference>
<dbReference type="InterPro" id="IPR036909">
    <property type="entry name" value="Cyt_c-like_dom_sf"/>
</dbReference>
<dbReference type="Pfam" id="PF03264">
    <property type="entry name" value="Cytochrom_NNT"/>
    <property type="match status" value="1"/>
</dbReference>
<evidence type="ECO:0000256" key="2">
    <source>
        <dbReference type="ARBA" id="ARBA00006417"/>
    </source>
</evidence>
<dbReference type="PIRSF" id="PIRSF000014">
    <property type="entry name" value="4_hem_cytch_TorC"/>
    <property type="match status" value="1"/>
</dbReference>
<evidence type="ECO:0000256" key="1">
    <source>
        <dbReference type="ARBA" id="ARBA00004249"/>
    </source>
</evidence>